<evidence type="ECO:0000313" key="3">
    <source>
        <dbReference type="Proteomes" id="UP000794436"/>
    </source>
</evidence>
<proteinExistence type="predicted"/>
<evidence type="ECO:0008006" key="4">
    <source>
        <dbReference type="Google" id="ProtNLM"/>
    </source>
</evidence>
<dbReference type="Proteomes" id="UP000794436">
    <property type="component" value="Unassembled WGS sequence"/>
</dbReference>
<evidence type="ECO:0000256" key="1">
    <source>
        <dbReference type="SAM" id="Phobius"/>
    </source>
</evidence>
<sequence>MLSLMLPYWTKVHVELPSDERLEMTYGLWGSCVNVEPNVTNATTSSVIMTDSEVIAIQPESVTSDSFTCGWYYNRVMVRIQCTSFREFAMGQCKKKEYEAGGTLCDAQVSEAFLSEDVAPPELVDQWATVLDHACGGLGRAIVSVAVISSVLNGSSFVLLFAGVTCGAIESCFAQIGGLGVLATAVLQTVLSILWSIETRELEGDGVAFGTSFYLNIFSILLHVGGFIGTYKHRRLAREAHAEFLDAFVPDAMDDIDKSKAIPGSDSIVAVQPIKTTGLVSV</sequence>
<name>A0A8K1FLN6_PYTOL</name>
<keyword evidence="1" id="KW-1133">Transmembrane helix</keyword>
<feature type="transmembrane region" description="Helical" evidence="1">
    <location>
        <begin position="176"/>
        <end position="195"/>
    </location>
</feature>
<reference evidence="2" key="1">
    <citation type="submission" date="2019-03" db="EMBL/GenBank/DDBJ databases">
        <title>Long read genome sequence of the mycoparasitic Pythium oligandrum ATCC 38472 isolated from sugarbeet rhizosphere.</title>
        <authorList>
            <person name="Gaulin E."/>
        </authorList>
    </citation>
    <scope>NUCLEOTIDE SEQUENCE</scope>
    <source>
        <strain evidence="2">ATCC 38472_TT</strain>
    </source>
</reference>
<dbReference type="EMBL" id="SPLM01000041">
    <property type="protein sequence ID" value="TMW64022.1"/>
    <property type="molecule type" value="Genomic_DNA"/>
</dbReference>
<feature type="transmembrane region" description="Helical" evidence="1">
    <location>
        <begin position="207"/>
        <end position="228"/>
    </location>
</feature>
<keyword evidence="1" id="KW-0472">Membrane</keyword>
<comment type="caution">
    <text evidence="2">The sequence shown here is derived from an EMBL/GenBank/DDBJ whole genome shotgun (WGS) entry which is preliminary data.</text>
</comment>
<gene>
    <name evidence="2" type="ORF">Poli38472_014139</name>
</gene>
<dbReference type="OrthoDB" id="162991at2759"/>
<organism evidence="2 3">
    <name type="scientific">Pythium oligandrum</name>
    <name type="common">Mycoparasitic fungus</name>
    <dbReference type="NCBI Taxonomy" id="41045"/>
    <lineage>
        <taxon>Eukaryota</taxon>
        <taxon>Sar</taxon>
        <taxon>Stramenopiles</taxon>
        <taxon>Oomycota</taxon>
        <taxon>Peronosporomycetes</taxon>
        <taxon>Pythiales</taxon>
        <taxon>Pythiaceae</taxon>
        <taxon>Pythium</taxon>
    </lineage>
</organism>
<evidence type="ECO:0000313" key="2">
    <source>
        <dbReference type="EMBL" id="TMW64022.1"/>
    </source>
</evidence>
<dbReference type="AlphaFoldDB" id="A0A8K1FLN6"/>
<keyword evidence="1" id="KW-0812">Transmembrane</keyword>
<feature type="transmembrane region" description="Helical" evidence="1">
    <location>
        <begin position="141"/>
        <end position="164"/>
    </location>
</feature>
<keyword evidence="3" id="KW-1185">Reference proteome</keyword>
<protein>
    <recommendedName>
        <fullName evidence="4">Transmembrane protein</fullName>
    </recommendedName>
</protein>
<accession>A0A8K1FLN6</accession>